<feature type="transmembrane region" description="Helical" evidence="1">
    <location>
        <begin position="20"/>
        <end position="37"/>
    </location>
</feature>
<dbReference type="Proteomes" id="UP000198725">
    <property type="component" value="Unassembled WGS sequence"/>
</dbReference>
<reference evidence="3" key="1">
    <citation type="submission" date="2016-10" db="EMBL/GenBank/DDBJ databases">
        <authorList>
            <person name="Varghese N."/>
            <person name="Submissions S."/>
        </authorList>
    </citation>
    <scope>NUCLEOTIDE SEQUENCE [LARGE SCALE GENOMIC DNA]</scope>
    <source>
        <strain evidence="3">MO64</strain>
    </source>
</reference>
<keyword evidence="1" id="KW-0472">Membrane</keyword>
<dbReference type="AlphaFoldDB" id="A0A1I3ZSY8"/>
<organism evidence="2 3">
    <name type="scientific">Rhodanobacter glycinis</name>
    <dbReference type="NCBI Taxonomy" id="582702"/>
    <lineage>
        <taxon>Bacteria</taxon>
        <taxon>Pseudomonadati</taxon>
        <taxon>Pseudomonadota</taxon>
        <taxon>Gammaproteobacteria</taxon>
        <taxon>Lysobacterales</taxon>
        <taxon>Rhodanobacteraceae</taxon>
        <taxon>Rhodanobacter</taxon>
    </lineage>
</organism>
<protein>
    <submittedName>
        <fullName evidence="2">Uncharacterized protein</fullName>
    </submittedName>
</protein>
<evidence type="ECO:0000256" key="1">
    <source>
        <dbReference type="SAM" id="Phobius"/>
    </source>
</evidence>
<keyword evidence="1" id="KW-0812">Transmembrane</keyword>
<keyword evidence="3" id="KW-1185">Reference proteome</keyword>
<keyword evidence="1" id="KW-1133">Transmembrane helix</keyword>
<accession>A0A1I3ZSY8</accession>
<gene>
    <name evidence="2" type="ORF">SAMN05192579_10380</name>
</gene>
<dbReference type="EMBL" id="FOSR01000003">
    <property type="protein sequence ID" value="SFK46811.1"/>
    <property type="molecule type" value="Genomic_DNA"/>
</dbReference>
<evidence type="ECO:0000313" key="3">
    <source>
        <dbReference type="Proteomes" id="UP000198725"/>
    </source>
</evidence>
<proteinExistence type="predicted"/>
<evidence type="ECO:0000313" key="2">
    <source>
        <dbReference type="EMBL" id="SFK46811.1"/>
    </source>
</evidence>
<name>A0A1I3ZSY8_9GAMM</name>
<sequence length="38" mass="4203">MPNTSQRPDPDAELHHFEPLRVVLALGALLLALLLMLP</sequence>